<dbReference type="PANTHER" id="PTHR48098">
    <property type="entry name" value="ENTEROCHELIN ESTERASE-RELATED"/>
    <property type="match status" value="1"/>
</dbReference>
<dbReference type="SUPFAM" id="SSF81296">
    <property type="entry name" value="E set domains"/>
    <property type="match status" value="1"/>
</dbReference>
<evidence type="ECO:0000313" key="2">
    <source>
        <dbReference type="Proteomes" id="UP000019494"/>
    </source>
</evidence>
<dbReference type="InterPro" id="IPR013783">
    <property type="entry name" value="Ig-like_fold"/>
</dbReference>
<protein>
    <submittedName>
        <fullName evidence="1">Esterase</fullName>
    </submittedName>
</protein>
<dbReference type="RefSeq" id="WP_034714739.1">
    <property type="nucleotide sequence ID" value="NZ_AWQS01000033.1"/>
</dbReference>
<dbReference type="InterPro" id="IPR029058">
    <property type="entry name" value="AB_hydrolase_fold"/>
</dbReference>
<evidence type="ECO:0000313" key="1">
    <source>
        <dbReference type="EMBL" id="EWT06773.1"/>
    </source>
</evidence>
<proteinExistence type="predicted"/>
<dbReference type="SUPFAM" id="SSF53474">
    <property type="entry name" value="alpha/beta-Hydrolases"/>
    <property type="match status" value="1"/>
</dbReference>
<dbReference type="Proteomes" id="UP000019494">
    <property type="component" value="Unassembled WGS sequence"/>
</dbReference>
<dbReference type="AlphaFoldDB" id="W9GPL4"/>
<name>W9GPL4_9MICO</name>
<dbReference type="GO" id="GO:0005975">
    <property type="term" value="P:carbohydrate metabolic process"/>
    <property type="evidence" value="ECO:0007669"/>
    <property type="project" value="UniProtKB-ARBA"/>
</dbReference>
<dbReference type="Gene3D" id="2.60.40.10">
    <property type="entry name" value="Immunoglobulins"/>
    <property type="match status" value="1"/>
</dbReference>
<dbReference type="PANTHER" id="PTHR48098:SF3">
    <property type="entry name" value="IRON(III) ENTEROBACTIN ESTERASE"/>
    <property type="match status" value="1"/>
</dbReference>
<dbReference type="OrthoDB" id="9775130at2"/>
<comment type="caution">
    <text evidence="1">The sequence shown here is derived from an EMBL/GenBank/DDBJ whole genome shotgun (WGS) entry which is preliminary data.</text>
</comment>
<dbReference type="InterPro" id="IPR000801">
    <property type="entry name" value="Esterase-like"/>
</dbReference>
<dbReference type="PATRIC" id="fig|584657.3.peg.1276"/>
<accession>W9GPL4</accession>
<gene>
    <name evidence="1" type="ORF">N864_17495</name>
</gene>
<dbReference type="InterPro" id="IPR014756">
    <property type="entry name" value="Ig_E-set"/>
</dbReference>
<dbReference type="InterPro" id="IPR050583">
    <property type="entry name" value="Mycobacterial_A85_antigen"/>
</dbReference>
<dbReference type="Gene3D" id="3.40.50.1820">
    <property type="entry name" value="alpha/beta hydrolase"/>
    <property type="match status" value="1"/>
</dbReference>
<sequence>MSAQTGTRRLAINRLRDRVPLDAAAVDRFVSRYGSPIVEGERATFLWRGEADEVWVRHRVVGLPDPLAMKRVAGTDLFAVTTVLPEGSRVEYQIEVRRGEAYERCNDPLNPRLAHSPLGSSSVCAAVGYHVPDWVALDPEARPGQLLDEVVRSRALRRDQPVQVYLPARFNRAIRYPLLIVHDGGDYLGYAAMKTVLDNLIHRLDVAPLVVAFVPPRDRLREYPNHAPHARFIARELVPWLSERLPLLETPEGRCLMGSSFGGVASLSTALRYPGMFGSLLLESASLVFTDIGFEHGGGPYFDPVVKFVNRYRAKPTRPVDRIAMTCGVYEPLITPNRSMVPVFRAAGMTVHYTEARDGHNWENWRDRLGDLLPWLFPGPQKFVYE</sequence>
<reference evidence="2" key="1">
    <citation type="submission" date="2013-08" db="EMBL/GenBank/DDBJ databases">
        <title>Intrasporangium oryzae NRRL B-24470.</title>
        <authorList>
            <person name="Liu H."/>
            <person name="Wang G."/>
        </authorList>
    </citation>
    <scope>NUCLEOTIDE SEQUENCE [LARGE SCALE GENOMIC DNA]</scope>
    <source>
        <strain evidence="2">Q5-1</strain>
    </source>
</reference>
<keyword evidence="2" id="KW-1185">Reference proteome</keyword>
<dbReference type="EMBL" id="AWQS01000033">
    <property type="protein sequence ID" value="EWT06773.1"/>
    <property type="molecule type" value="Genomic_DNA"/>
</dbReference>
<dbReference type="Pfam" id="PF00756">
    <property type="entry name" value="Esterase"/>
    <property type="match status" value="1"/>
</dbReference>
<organism evidence="1 2">
    <name type="scientific">Intrasporangium chromatireducens Q5-1</name>
    <dbReference type="NCBI Taxonomy" id="584657"/>
    <lineage>
        <taxon>Bacteria</taxon>
        <taxon>Bacillati</taxon>
        <taxon>Actinomycetota</taxon>
        <taxon>Actinomycetes</taxon>
        <taxon>Micrococcales</taxon>
        <taxon>Intrasporangiaceae</taxon>
        <taxon>Intrasporangium</taxon>
    </lineage>
</organism>